<proteinExistence type="predicted"/>
<dbReference type="EMBL" id="CALNXI010003156">
    <property type="protein sequence ID" value="CAH3192358.1"/>
    <property type="molecule type" value="Genomic_DNA"/>
</dbReference>
<protein>
    <submittedName>
        <fullName evidence="1">Uncharacterized protein</fullName>
    </submittedName>
</protein>
<dbReference type="PANTHER" id="PTHR33845">
    <property type="entry name" value="C2H2-TYPE DOMAIN-CONTAINING PROTEIN"/>
    <property type="match status" value="1"/>
</dbReference>
<evidence type="ECO:0000313" key="2">
    <source>
        <dbReference type="Proteomes" id="UP001159427"/>
    </source>
</evidence>
<feature type="non-terminal residue" evidence="1">
    <location>
        <position position="535"/>
    </location>
</feature>
<dbReference type="PANTHER" id="PTHR33845:SF1">
    <property type="entry name" value="C2H2-TYPE DOMAIN-CONTAINING PROTEIN"/>
    <property type="match status" value="1"/>
</dbReference>
<gene>
    <name evidence="1" type="ORF">PEVE_00023746</name>
</gene>
<accession>A0ABN8SRH0</accession>
<evidence type="ECO:0000313" key="1">
    <source>
        <dbReference type="EMBL" id="CAH3192358.1"/>
    </source>
</evidence>
<sequence length="535" mass="60097">YEEAANWYTRQRILSLFVNDYSKSELLALIPGLSKWRIDEARKHAFQTKPGQPIDPPRITRCRLDTVKVDHFLDFLSSPSVLQDVAYGTRTLKLESGESLETPNMVRTVISSHLVRMYLNFCVDSNGLNLENSLKPKHFVSLQVCGASLKKSLAGLDSTQTDGVQALATLEDITHQLKQAGLDSTMADNILMRLKAGRQYLKTDFKIHTASESPCADHCRVFALSRTEKEYNGQCQHQHTITCDRCEDLKNAVSDLQLALDSGESFYKREELQHDLSCAAPSIEDWKSHVLRSVHQDAAKNEIVDSLKPSQVLLIIDWAVKFIPTSFRETQRDWFGKKGKSWPLPVAITKAEDGTIEVNTPLALDCDQVPWHTIHAKKCFIIMTFRREHICNQNCFPRSDNAGCYHCPFLLLSLPSLGERIGVRIARYDFSEAQAGKDICDRRAAALKSHIRRYINEGNDVKTASDMKAAIDSHGGVKGCYSVVCKVDERSQNMTKHPLSGIQSLKNFVFTESGEMIAWRAYNVGPGKVFSAASL</sequence>
<organism evidence="1 2">
    <name type="scientific">Porites evermanni</name>
    <dbReference type="NCBI Taxonomy" id="104178"/>
    <lineage>
        <taxon>Eukaryota</taxon>
        <taxon>Metazoa</taxon>
        <taxon>Cnidaria</taxon>
        <taxon>Anthozoa</taxon>
        <taxon>Hexacorallia</taxon>
        <taxon>Scleractinia</taxon>
        <taxon>Fungiina</taxon>
        <taxon>Poritidae</taxon>
        <taxon>Porites</taxon>
    </lineage>
</organism>
<feature type="non-terminal residue" evidence="1">
    <location>
        <position position="1"/>
    </location>
</feature>
<name>A0ABN8SRH0_9CNID</name>
<dbReference type="Proteomes" id="UP001159427">
    <property type="component" value="Unassembled WGS sequence"/>
</dbReference>
<keyword evidence="2" id="KW-1185">Reference proteome</keyword>
<comment type="caution">
    <text evidence="1">The sequence shown here is derived from an EMBL/GenBank/DDBJ whole genome shotgun (WGS) entry which is preliminary data.</text>
</comment>
<reference evidence="1 2" key="1">
    <citation type="submission" date="2022-05" db="EMBL/GenBank/DDBJ databases">
        <authorList>
            <consortium name="Genoscope - CEA"/>
            <person name="William W."/>
        </authorList>
    </citation>
    <scope>NUCLEOTIDE SEQUENCE [LARGE SCALE GENOMIC DNA]</scope>
</reference>